<protein>
    <submittedName>
        <fullName evidence="6">Transcriptional regulator, Crp/Fnr family</fullName>
    </submittedName>
</protein>
<dbReference type="InterPro" id="IPR014710">
    <property type="entry name" value="RmlC-like_jellyroll"/>
</dbReference>
<dbReference type="GO" id="GO:0005829">
    <property type="term" value="C:cytosol"/>
    <property type="evidence" value="ECO:0007669"/>
    <property type="project" value="TreeGrafter"/>
</dbReference>
<evidence type="ECO:0000256" key="2">
    <source>
        <dbReference type="ARBA" id="ARBA00023125"/>
    </source>
</evidence>
<dbReference type="InterPro" id="IPR012318">
    <property type="entry name" value="HTH_CRP"/>
</dbReference>
<feature type="domain" description="HTH crp-type" evidence="5">
    <location>
        <begin position="151"/>
        <end position="230"/>
    </location>
</feature>
<dbReference type="PANTHER" id="PTHR24567">
    <property type="entry name" value="CRP FAMILY TRANSCRIPTIONAL REGULATORY PROTEIN"/>
    <property type="match status" value="1"/>
</dbReference>
<dbReference type="SMART" id="SM00419">
    <property type="entry name" value="HTH_CRP"/>
    <property type="match status" value="1"/>
</dbReference>
<dbReference type="SUPFAM" id="SSF51206">
    <property type="entry name" value="cAMP-binding domain-like"/>
    <property type="match status" value="1"/>
</dbReference>
<dbReference type="InterPro" id="IPR050397">
    <property type="entry name" value="Env_Response_Regulators"/>
</dbReference>
<dbReference type="GO" id="GO:0003677">
    <property type="term" value="F:DNA binding"/>
    <property type="evidence" value="ECO:0007669"/>
    <property type="project" value="UniProtKB-KW"/>
</dbReference>
<dbReference type="Pfam" id="PF00027">
    <property type="entry name" value="cNMP_binding"/>
    <property type="match status" value="1"/>
</dbReference>
<dbReference type="RefSeq" id="WP_149756292.1">
    <property type="nucleotide sequence ID" value="NZ_FOMS01000007.1"/>
</dbReference>
<evidence type="ECO:0000259" key="4">
    <source>
        <dbReference type="PROSITE" id="PS50042"/>
    </source>
</evidence>
<evidence type="ECO:0000313" key="7">
    <source>
        <dbReference type="Proteomes" id="UP000325289"/>
    </source>
</evidence>
<keyword evidence="3" id="KW-0804">Transcription</keyword>
<evidence type="ECO:0000259" key="5">
    <source>
        <dbReference type="PROSITE" id="PS51063"/>
    </source>
</evidence>
<dbReference type="PROSITE" id="PS00042">
    <property type="entry name" value="HTH_CRP_1"/>
    <property type="match status" value="1"/>
</dbReference>
<dbReference type="Gene3D" id="1.10.10.10">
    <property type="entry name" value="Winged helix-like DNA-binding domain superfamily/Winged helix DNA-binding domain"/>
    <property type="match status" value="1"/>
</dbReference>
<dbReference type="NCBIfam" id="NF045989">
    <property type="entry name" value="TransRegFnrLRhodb"/>
    <property type="match status" value="1"/>
</dbReference>
<accession>A0A1I1YTN3</accession>
<dbReference type="SUPFAM" id="SSF46785">
    <property type="entry name" value="Winged helix' DNA-binding domain"/>
    <property type="match status" value="1"/>
</dbReference>
<gene>
    <name evidence="6" type="ORF">SAMN04515678_107185</name>
</gene>
<feature type="domain" description="Cyclic nucleotide-binding" evidence="4">
    <location>
        <begin position="20"/>
        <end position="137"/>
    </location>
</feature>
<dbReference type="InterPro" id="IPR036390">
    <property type="entry name" value="WH_DNA-bd_sf"/>
</dbReference>
<keyword evidence="1" id="KW-0805">Transcription regulation</keyword>
<keyword evidence="2" id="KW-0238">DNA-binding</keyword>
<name>A0A1I1YTN3_9RHOB</name>
<organism evidence="6 7">
    <name type="scientific">Roseivivax sediminis</name>
    <dbReference type="NCBI Taxonomy" id="936889"/>
    <lineage>
        <taxon>Bacteria</taxon>
        <taxon>Pseudomonadati</taxon>
        <taxon>Pseudomonadota</taxon>
        <taxon>Alphaproteobacteria</taxon>
        <taxon>Rhodobacterales</taxon>
        <taxon>Roseobacteraceae</taxon>
        <taxon>Roseivivax</taxon>
    </lineage>
</organism>
<dbReference type="AlphaFoldDB" id="A0A1I1YTN3"/>
<dbReference type="PANTHER" id="PTHR24567:SF75">
    <property type="entry name" value="FUMARATE AND NITRATE REDUCTION REGULATORY PROTEIN"/>
    <property type="match status" value="1"/>
</dbReference>
<dbReference type="EMBL" id="FOMS01000007">
    <property type="protein sequence ID" value="SFE22348.1"/>
    <property type="molecule type" value="Genomic_DNA"/>
</dbReference>
<dbReference type="InterPro" id="IPR018335">
    <property type="entry name" value="Tscrpt_reg_HTH_Crp-type_CS"/>
</dbReference>
<dbReference type="CDD" id="cd00092">
    <property type="entry name" value="HTH_CRP"/>
    <property type="match status" value="1"/>
</dbReference>
<dbReference type="CDD" id="cd00038">
    <property type="entry name" value="CAP_ED"/>
    <property type="match status" value="1"/>
</dbReference>
<dbReference type="InterPro" id="IPR018490">
    <property type="entry name" value="cNMP-bd_dom_sf"/>
</dbReference>
<evidence type="ECO:0000256" key="3">
    <source>
        <dbReference type="ARBA" id="ARBA00023163"/>
    </source>
</evidence>
<keyword evidence="7" id="KW-1185">Reference proteome</keyword>
<proteinExistence type="predicted"/>
<dbReference type="PRINTS" id="PR00034">
    <property type="entry name" value="HTHCRP"/>
</dbReference>
<evidence type="ECO:0000256" key="1">
    <source>
        <dbReference type="ARBA" id="ARBA00023015"/>
    </source>
</evidence>
<dbReference type="InterPro" id="IPR036388">
    <property type="entry name" value="WH-like_DNA-bd_sf"/>
</dbReference>
<dbReference type="Proteomes" id="UP000325289">
    <property type="component" value="Unassembled WGS sequence"/>
</dbReference>
<dbReference type="OrthoDB" id="667966at2"/>
<evidence type="ECO:0000313" key="6">
    <source>
        <dbReference type="EMBL" id="SFE22348.1"/>
    </source>
</evidence>
<sequence length="245" mass="26770">MDLTLAKESCLHCPIRHRAVCAEADRSELERLEAAKSYRTFPRGTMLAEAGEPLDHLSSIVAGCATMSRTFADGRRQMVGLLLPSDFIGRPGRPTSAYNIEAASEVTLCRFERRMFEELVTSAPNIAHRMLVMTLDELDAARDWAVVLGRMTAREKVVNFLVNLARREAAAHDGSVSGGAVALHLPLSRETIADYLGLTIETTSRQFSALRKDGLIATPSARDVQIPDFEALALEIDDDDGGVIS</sequence>
<dbReference type="InterPro" id="IPR000595">
    <property type="entry name" value="cNMP-bd_dom"/>
</dbReference>
<dbReference type="PROSITE" id="PS50042">
    <property type="entry name" value="CNMP_BINDING_3"/>
    <property type="match status" value="1"/>
</dbReference>
<dbReference type="GO" id="GO:0003700">
    <property type="term" value="F:DNA-binding transcription factor activity"/>
    <property type="evidence" value="ECO:0007669"/>
    <property type="project" value="InterPro"/>
</dbReference>
<reference evidence="6 7" key="1">
    <citation type="submission" date="2016-10" db="EMBL/GenBank/DDBJ databases">
        <authorList>
            <person name="Varghese N."/>
            <person name="Submissions S."/>
        </authorList>
    </citation>
    <scope>NUCLEOTIDE SEQUENCE [LARGE SCALE GENOMIC DNA]</scope>
    <source>
        <strain evidence="7">YIM D21,KCTC 23444,ACCC 10710</strain>
    </source>
</reference>
<dbReference type="Gene3D" id="2.60.120.10">
    <property type="entry name" value="Jelly Rolls"/>
    <property type="match status" value="1"/>
</dbReference>
<dbReference type="PROSITE" id="PS51063">
    <property type="entry name" value="HTH_CRP_2"/>
    <property type="match status" value="1"/>
</dbReference>
<dbReference type="SMART" id="SM00100">
    <property type="entry name" value="cNMP"/>
    <property type="match status" value="1"/>
</dbReference>
<dbReference type="Pfam" id="PF13545">
    <property type="entry name" value="HTH_Crp_2"/>
    <property type="match status" value="1"/>
</dbReference>